<dbReference type="CDD" id="cd10030">
    <property type="entry name" value="UDG-F4_TTUDGA_SPO1dp_like"/>
    <property type="match status" value="1"/>
</dbReference>
<dbReference type="AlphaFoldDB" id="K7YPM8"/>
<reference evidence="13 14" key="1">
    <citation type="journal article" date="2012" name="Proc. Natl. Acad. Sci. U.S.A.">
        <title>Genome streamlining and chemical defense in a coral reef symbiosis.</title>
        <authorList>
            <person name="Kwan J.C."/>
            <person name="Donia M.S."/>
            <person name="Han A.W."/>
            <person name="Hirose E."/>
            <person name="Haygood M.G."/>
            <person name="Schmidt E.W."/>
        </authorList>
    </citation>
    <scope>NUCLEOTIDE SEQUENCE [LARGE SCALE GENOMIC DNA]</scope>
    <source>
        <strain evidence="13 14">L2</strain>
    </source>
</reference>
<sequence>MRITDIYIDAVFKALLGWYVEAGVDETILNRPINRTRIAVNSAQRSEKKHTAVSYSLTRDLLQPASKAGEINFDLNGAVEAARRAANRAASLDALNVAVERFDYCNLKLTANNTVFADGIPGAEVMIIGEAPGADEDHQGKPFVGVSGRLLDSMLDSIGLSRFKSVYITNIIPWHPPGNRQPTSDEISVCIPFVERHIELAAPRILMLVGGTSVRALMKIHDGIARLRGNFMNWTSPNYQETIPALATYHPAYLLRTPSQKASAWNDMLTLRCRLDSIANKF</sequence>
<dbReference type="HOGENOM" id="CLU_044815_1_0_5"/>
<dbReference type="SMART" id="SM00986">
    <property type="entry name" value="UDG"/>
    <property type="match status" value="1"/>
</dbReference>
<keyword evidence="6" id="KW-0479">Metal-binding</keyword>
<dbReference type="GO" id="GO:0004844">
    <property type="term" value="F:uracil DNA N-glycosylase activity"/>
    <property type="evidence" value="ECO:0007669"/>
    <property type="project" value="UniProtKB-EC"/>
</dbReference>
<evidence type="ECO:0000313" key="14">
    <source>
        <dbReference type="Proteomes" id="UP000010077"/>
    </source>
</evidence>
<evidence type="ECO:0000256" key="4">
    <source>
        <dbReference type="ARBA" id="ARBA00019403"/>
    </source>
</evidence>
<evidence type="ECO:0000256" key="5">
    <source>
        <dbReference type="ARBA" id="ARBA00022485"/>
    </source>
</evidence>
<comment type="catalytic activity">
    <reaction evidence="1">
        <text>Hydrolyzes single-stranded DNA or mismatched double-stranded DNA and polynucleotides, releasing free uracil.</text>
        <dbReference type="EC" id="3.2.2.27"/>
    </reaction>
</comment>
<comment type="similarity">
    <text evidence="2">Belongs to the uracil-DNA glycosylase (UDG) superfamily. Type 4 (UDGa) family.</text>
</comment>
<dbReference type="OrthoDB" id="5290748at2"/>
<keyword evidence="5" id="KW-0004">4Fe-4S</keyword>
<dbReference type="EMBL" id="CP003539">
    <property type="protein sequence ID" value="AFX98524.1"/>
    <property type="molecule type" value="Genomic_DNA"/>
</dbReference>
<evidence type="ECO:0000256" key="3">
    <source>
        <dbReference type="ARBA" id="ARBA00012030"/>
    </source>
</evidence>
<evidence type="ECO:0000313" key="13">
    <source>
        <dbReference type="EMBL" id="AFX98524.1"/>
    </source>
</evidence>
<dbReference type="SMART" id="SM00987">
    <property type="entry name" value="UreE_C"/>
    <property type="match status" value="1"/>
</dbReference>
<evidence type="ECO:0000256" key="10">
    <source>
        <dbReference type="ARBA" id="ARBA00023014"/>
    </source>
</evidence>
<keyword evidence="14" id="KW-1185">Reference proteome</keyword>
<dbReference type="SUPFAM" id="SSF52141">
    <property type="entry name" value="Uracil-DNA glycosylase-like"/>
    <property type="match status" value="1"/>
</dbReference>
<keyword evidence="11" id="KW-0234">DNA repair</keyword>
<dbReference type="RefSeq" id="WP_015088022.1">
    <property type="nucleotide sequence ID" value="NC_019566.1"/>
</dbReference>
<gene>
    <name evidence="13" type="ORF">A1OE_327</name>
</gene>
<keyword evidence="8 13" id="KW-0378">Hydrolase</keyword>
<dbReference type="Gene3D" id="3.40.470.10">
    <property type="entry name" value="Uracil-DNA glycosylase-like domain"/>
    <property type="match status" value="1"/>
</dbReference>
<organism evidence="13 14">
    <name type="scientific">Candidatus Endolissoclinum faulkneri L2</name>
    <dbReference type="NCBI Taxonomy" id="1193729"/>
    <lineage>
        <taxon>Bacteria</taxon>
        <taxon>Pseudomonadati</taxon>
        <taxon>Pseudomonadota</taxon>
        <taxon>Alphaproteobacteria</taxon>
        <taxon>Rhodospirillales</taxon>
        <taxon>Rhodospirillaceae</taxon>
        <taxon>Candidatus Endolissoclinum</taxon>
    </lineage>
</organism>
<evidence type="ECO:0000256" key="6">
    <source>
        <dbReference type="ARBA" id="ARBA00022723"/>
    </source>
</evidence>
<protein>
    <recommendedName>
        <fullName evidence="4">Type-4 uracil-DNA glycosylase</fullName>
        <ecNumber evidence="3">3.2.2.27</ecNumber>
    </recommendedName>
</protein>
<dbReference type="PANTHER" id="PTHR33693">
    <property type="entry name" value="TYPE-5 URACIL-DNA GLYCOSYLASE"/>
    <property type="match status" value="1"/>
</dbReference>
<keyword evidence="10" id="KW-0411">Iron-sulfur</keyword>
<dbReference type="GO" id="GO:0051539">
    <property type="term" value="F:4 iron, 4 sulfur cluster binding"/>
    <property type="evidence" value="ECO:0007669"/>
    <property type="project" value="UniProtKB-KW"/>
</dbReference>
<evidence type="ECO:0000256" key="8">
    <source>
        <dbReference type="ARBA" id="ARBA00022801"/>
    </source>
</evidence>
<name>K7YPM8_9PROT</name>
<evidence type="ECO:0000256" key="7">
    <source>
        <dbReference type="ARBA" id="ARBA00022763"/>
    </source>
</evidence>
<dbReference type="NCBIfam" id="TIGR00758">
    <property type="entry name" value="UDG_fam4"/>
    <property type="match status" value="1"/>
</dbReference>
<evidence type="ECO:0000256" key="1">
    <source>
        <dbReference type="ARBA" id="ARBA00001400"/>
    </source>
</evidence>
<evidence type="ECO:0000256" key="11">
    <source>
        <dbReference type="ARBA" id="ARBA00023204"/>
    </source>
</evidence>
<dbReference type="KEGG" id="thal:A1OE_327"/>
<accession>K7YPM8</accession>
<feature type="domain" description="Uracil-DNA glycosylase-like" evidence="12">
    <location>
        <begin position="116"/>
        <end position="269"/>
    </location>
</feature>
<dbReference type="STRING" id="1193729.A1OE_327"/>
<keyword evidence="9" id="KW-0408">Iron</keyword>
<dbReference type="GO" id="GO:0006281">
    <property type="term" value="P:DNA repair"/>
    <property type="evidence" value="ECO:0007669"/>
    <property type="project" value="UniProtKB-KW"/>
</dbReference>
<dbReference type="InterPro" id="IPR005273">
    <property type="entry name" value="Ura-DNA_glyco_family4"/>
</dbReference>
<keyword evidence="13" id="KW-0326">Glycosidase</keyword>
<dbReference type="EC" id="3.2.2.27" evidence="3"/>
<dbReference type="PANTHER" id="PTHR33693:SF1">
    <property type="entry name" value="TYPE-4 URACIL-DNA GLYCOSYLASE"/>
    <property type="match status" value="1"/>
</dbReference>
<dbReference type="InterPro" id="IPR036895">
    <property type="entry name" value="Uracil-DNA_glycosylase-like_sf"/>
</dbReference>
<dbReference type="GO" id="GO:0046872">
    <property type="term" value="F:metal ion binding"/>
    <property type="evidence" value="ECO:0007669"/>
    <property type="project" value="UniProtKB-KW"/>
</dbReference>
<evidence type="ECO:0000259" key="12">
    <source>
        <dbReference type="SMART" id="SM00986"/>
    </source>
</evidence>
<evidence type="ECO:0000256" key="9">
    <source>
        <dbReference type="ARBA" id="ARBA00023004"/>
    </source>
</evidence>
<dbReference type="InterPro" id="IPR005122">
    <property type="entry name" value="Uracil-DNA_glycosylase-like"/>
</dbReference>
<evidence type="ECO:0000256" key="2">
    <source>
        <dbReference type="ARBA" id="ARBA00006521"/>
    </source>
</evidence>
<dbReference type="eggNOG" id="COG1573">
    <property type="taxonomic scope" value="Bacteria"/>
</dbReference>
<dbReference type="InterPro" id="IPR051536">
    <property type="entry name" value="UDG_Type-4/5"/>
</dbReference>
<dbReference type="PATRIC" id="fig|1193729.4.peg.193"/>
<proteinExistence type="inferred from homology"/>
<keyword evidence="7" id="KW-0227">DNA damage</keyword>
<dbReference type="Pfam" id="PF03167">
    <property type="entry name" value="UDG"/>
    <property type="match status" value="1"/>
</dbReference>
<dbReference type="Proteomes" id="UP000010077">
    <property type="component" value="Chromosome"/>
</dbReference>